<feature type="transmembrane region" description="Helical" evidence="1">
    <location>
        <begin position="48"/>
        <end position="65"/>
    </location>
</feature>
<keyword evidence="1" id="KW-1133">Transmembrane helix</keyword>
<evidence type="ECO:0000256" key="1">
    <source>
        <dbReference type="SAM" id="Phobius"/>
    </source>
</evidence>
<dbReference type="PROSITE" id="PS51257">
    <property type="entry name" value="PROKAR_LIPOPROTEIN"/>
    <property type="match status" value="1"/>
</dbReference>
<dbReference type="CDD" id="cd07302">
    <property type="entry name" value="CHD"/>
    <property type="match status" value="1"/>
</dbReference>
<dbReference type="PROSITE" id="PS50125">
    <property type="entry name" value="GUANYLATE_CYCLASE_2"/>
    <property type="match status" value="1"/>
</dbReference>
<dbReference type="EMBL" id="QOVM01000003">
    <property type="protein sequence ID" value="RXG22501.1"/>
    <property type="molecule type" value="Genomic_DNA"/>
</dbReference>
<dbReference type="SUPFAM" id="SSF55073">
    <property type="entry name" value="Nucleotide cyclase"/>
    <property type="match status" value="1"/>
</dbReference>
<dbReference type="Pfam" id="PF00211">
    <property type="entry name" value="Guanylate_cyc"/>
    <property type="match status" value="1"/>
</dbReference>
<feature type="transmembrane region" description="Helical" evidence="1">
    <location>
        <begin position="7"/>
        <end position="28"/>
    </location>
</feature>
<sequence>MNKKALLEDILFVVFLILVACAFIYSRFAGLEDLVIHPSHIIPFDKEYYYLKTSCVALFQGLAILGFEKIVSRKLPSLSIWKKRIFWIIGVSALTLLNIIIVNITYDILFTEYTFTEALDVVVTLFQTDLFLLFTIYLFSFSAILSFLKHLRELFGQPVLLNYITGKYETPIEEYRVFMFLDLNNSTQLAEELGHLKYSSLLNNCFRDILKGLQQIDIEIYQFVGDEIVFTWKSKNDLNNKAFKIFEIVEKHFYHSKREYLKHFNVIPKFKAAVHMGAVSATIIGGQNYKEMAYHGDVLNTTSRLLEHCHIHKKNIVVSETYIKNQRTSIESIEYLGSVQLRGKQSSLNIYGM</sequence>
<name>A0A4Q0P7P6_9FLAO</name>
<dbReference type="AlphaFoldDB" id="A0A4Q0P7P6"/>
<reference evidence="3 4" key="1">
    <citation type="submission" date="2018-07" db="EMBL/GenBank/DDBJ databases">
        <title>Leeuwenhoekiella genomics.</title>
        <authorList>
            <person name="Tahon G."/>
            <person name="Willems A."/>
        </authorList>
    </citation>
    <scope>NUCLEOTIDE SEQUENCE [LARGE SCALE GENOMIC DNA]</scope>
    <source>
        <strain evidence="3 4">LMG 22550</strain>
    </source>
</reference>
<dbReference type="InterPro" id="IPR001054">
    <property type="entry name" value="A/G_cyclase"/>
</dbReference>
<protein>
    <submittedName>
        <fullName evidence="3">Adenylate cyclase</fullName>
    </submittedName>
</protein>
<keyword evidence="4" id="KW-1185">Reference proteome</keyword>
<dbReference type="GO" id="GO:0004016">
    <property type="term" value="F:adenylate cyclase activity"/>
    <property type="evidence" value="ECO:0007669"/>
    <property type="project" value="UniProtKB-ARBA"/>
</dbReference>
<keyword evidence="1" id="KW-0812">Transmembrane</keyword>
<feature type="domain" description="Guanylate cyclase" evidence="2">
    <location>
        <begin position="177"/>
        <end position="306"/>
    </location>
</feature>
<evidence type="ECO:0000313" key="3">
    <source>
        <dbReference type="EMBL" id="RXG22501.1"/>
    </source>
</evidence>
<dbReference type="GO" id="GO:0035556">
    <property type="term" value="P:intracellular signal transduction"/>
    <property type="evidence" value="ECO:0007669"/>
    <property type="project" value="InterPro"/>
</dbReference>
<dbReference type="Proteomes" id="UP000289238">
    <property type="component" value="Unassembled WGS sequence"/>
</dbReference>
<organism evidence="3 4">
    <name type="scientific">Leeuwenhoekiella aequorea</name>
    <dbReference type="NCBI Taxonomy" id="283736"/>
    <lineage>
        <taxon>Bacteria</taxon>
        <taxon>Pseudomonadati</taxon>
        <taxon>Bacteroidota</taxon>
        <taxon>Flavobacteriia</taxon>
        <taxon>Flavobacteriales</taxon>
        <taxon>Flavobacteriaceae</taxon>
        <taxon>Leeuwenhoekiella</taxon>
    </lineage>
</organism>
<dbReference type="RefSeq" id="WP_128757493.1">
    <property type="nucleotide sequence ID" value="NZ_QOVM01000003.1"/>
</dbReference>
<dbReference type="GO" id="GO:0009190">
    <property type="term" value="P:cyclic nucleotide biosynthetic process"/>
    <property type="evidence" value="ECO:0007669"/>
    <property type="project" value="InterPro"/>
</dbReference>
<accession>A0A4Q0P7P6</accession>
<dbReference type="OrthoDB" id="9768499at2"/>
<gene>
    <name evidence="3" type="ORF">DSM00_1597</name>
</gene>
<feature type="transmembrane region" description="Helical" evidence="1">
    <location>
        <begin position="85"/>
        <end position="110"/>
    </location>
</feature>
<proteinExistence type="predicted"/>
<dbReference type="Gene3D" id="3.30.70.1230">
    <property type="entry name" value="Nucleotide cyclase"/>
    <property type="match status" value="1"/>
</dbReference>
<dbReference type="InterPro" id="IPR029787">
    <property type="entry name" value="Nucleotide_cyclase"/>
</dbReference>
<evidence type="ECO:0000313" key="4">
    <source>
        <dbReference type="Proteomes" id="UP000289238"/>
    </source>
</evidence>
<feature type="transmembrane region" description="Helical" evidence="1">
    <location>
        <begin position="130"/>
        <end position="148"/>
    </location>
</feature>
<keyword evidence="1" id="KW-0472">Membrane</keyword>
<evidence type="ECO:0000259" key="2">
    <source>
        <dbReference type="PROSITE" id="PS50125"/>
    </source>
</evidence>
<comment type="caution">
    <text evidence="3">The sequence shown here is derived from an EMBL/GenBank/DDBJ whole genome shotgun (WGS) entry which is preliminary data.</text>
</comment>